<dbReference type="InterPro" id="IPR049500">
    <property type="entry name" value="Peptidase_M50B-like"/>
</dbReference>
<dbReference type="Pfam" id="PF13398">
    <property type="entry name" value="Peptidase_M50B"/>
    <property type="match status" value="1"/>
</dbReference>
<evidence type="ECO:0000313" key="2">
    <source>
        <dbReference type="EMBL" id="EJK71041.1"/>
    </source>
</evidence>
<feature type="transmembrane region" description="Helical" evidence="1">
    <location>
        <begin position="120"/>
        <end position="138"/>
    </location>
</feature>
<dbReference type="AlphaFoldDB" id="K0TC45"/>
<dbReference type="EMBL" id="AGNL01007720">
    <property type="protein sequence ID" value="EJK71041.1"/>
    <property type="molecule type" value="Genomic_DNA"/>
</dbReference>
<proteinExistence type="predicted"/>
<feature type="transmembrane region" description="Helical" evidence="1">
    <location>
        <begin position="6"/>
        <end position="24"/>
    </location>
</feature>
<evidence type="ECO:0000313" key="3">
    <source>
        <dbReference type="Proteomes" id="UP000266841"/>
    </source>
</evidence>
<protein>
    <submittedName>
        <fullName evidence="2">Uncharacterized protein</fullName>
    </submittedName>
</protein>
<feature type="transmembrane region" description="Helical" evidence="1">
    <location>
        <begin position="31"/>
        <end position="49"/>
    </location>
</feature>
<dbReference type="PANTHER" id="PTHR33979:SF2">
    <property type="entry name" value="PEPTIDASE M50B-LIKE-DOMAIN-CONTAINING PROTEIN"/>
    <property type="match status" value="1"/>
</dbReference>
<organism evidence="2 3">
    <name type="scientific">Thalassiosira oceanica</name>
    <name type="common">Marine diatom</name>
    <dbReference type="NCBI Taxonomy" id="159749"/>
    <lineage>
        <taxon>Eukaryota</taxon>
        <taxon>Sar</taxon>
        <taxon>Stramenopiles</taxon>
        <taxon>Ochrophyta</taxon>
        <taxon>Bacillariophyta</taxon>
        <taxon>Coscinodiscophyceae</taxon>
        <taxon>Thalassiosirophycidae</taxon>
        <taxon>Thalassiosirales</taxon>
        <taxon>Thalassiosiraceae</taxon>
        <taxon>Thalassiosira</taxon>
    </lineage>
</organism>
<keyword evidence="1" id="KW-1133">Transmembrane helix</keyword>
<feature type="transmembrane region" description="Helical" evidence="1">
    <location>
        <begin position="69"/>
        <end position="88"/>
    </location>
</feature>
<name>K0TC45_THAOC</name>
<reference evidence="2 3" key="1">
    <citation type="journal article" date="2012" name="Genome Biol.">
        <title>Genome and low-iron response of an oceanic diatom adapted to chronic iron limitation.</title>
        <authorList>
            <person name="Lommer M."/>
            <person name="Specht M."/>
            <person name="Roy A.S."/>
            <person name="Kraemer L."/>
            <person name="Andreson R."/>
            <person name="Gutowska M.A."/>
            <person name="Wolf J."/>
            <person name="Bergner S.V."/>
            <person name="Schilhabel M.B."/>
            <person name="Klostermeier U.C."/>
            <person name="Beiko R.G."/>
            <person name="Rosenstiel P."/>
            <person name="Hippler M."/>
            <person name="Laroche J."/>
        </authorList>
    </citation>
    <scope>NUCLEOTIDE SEQUENCE [LARGE SCALE GENOMIC DNA]</scope>
    <source>
        <strain evidence="2 3">CCMP1005</strain>
    </source>
</reference>
<keyword evidence="3" id="KW-1185">Reference proteome</keyword>
<dbReference type="Proteomes" id="UP000266841">
    <property type="component" value="Unassembled WGS sequence"/>
</dbReference>
<gene>
    <name evidence="2" type="ORF">THAOC_07552</name>
</gene>
<sequence length="242" mass="26015">MLAIVILMNVPVGQYVLYPLLLFATWIHESFHGIAALLIGGDIISLNVYKDGSGLCLTSFPVSNFNRCWVASAGYQGTAVVGGVLLMFRRSNISARIGTCGAGLLMLLTCILYVRNPFGLASLVIMGFLLLILGWKLPPFWVGELFALLASTTCLNAITSIRVLFFVSEAQIGGVVRSSDAVTMQEVTAIHAHVWAGIWLLLSLWATTMGINVTFETASNHDTILAQGGDGEDHPLALTELS</sequence>
<evidence type="ECO:0000256" key="1">
    <source>
        <dbReference type="SAM" id="Phobius"/>
    </source>
</evidence>
<feature type="transmembrane region" description="Helical" evidence="1">
    <location>
        <begin position="187"/>
        <end position="206"/>
    </location>
</feature>
<accession>K0TC45</accession>
<comment type="caution">
    <text evidence="2">The sequence shown here is derived from an EMBL/GenBank/DDBJ whole genome shotgun (WGS) entry which is preliminary data.</text>
</comment>
<dbReference type="OrthoDB" id="40823at2759"/>
<feature type="transmembrane region" description="Helical" evidence="1">
    <location>
        <begin position="145"/>
        <end position="167"/>
    </location>
</feature>
<keyword evidence="1" id="KW-0472">Membrane</keyword>
<keyword evidence="1" id="KW-0812">Transmembrane</keyword>
<feature type="transmembrane region" description="Helical" evidence="1">
    <location>
        <begin position="95"/>
        <end position="114"/>
    </location>
</feature>
<dbReference type="PANTHER" id="PTHR33979">
    <property type="entry name" value="OS02G0221600 PROTEIN"/>
    <property type="match status" value="1"/>
</dbReference>